<keyword evidence="4 5" id="KW-0472">Membrane</keyword>
<name>A0A1A0LW93_MYCMU</name>
<comment type="caution">
    <text evidence="6">The sequence shown here is derived from an EMBL/GenBank/DDBJ whole genome shotgun (WGS) entry which is preliminary data.</text>
</comment>
<dbReference type="OrthoDB" id="3790625at2"/>
<accession>A0A1A0LW93</accession>
<protein>
    <recommendedName>
        <fullName evidence="8">DoxX family protein</fullName>
    </recommendedName>
</protein>
<evidence type="ECO:0000256" key="3">
    <source>
        <dbReference type="ARBA" id="ARBA00022989"/>
    </source>
</evidence>
<keyword evidence="2 5" id="KW-0812">Transmembrane</keyword>
<comment type="subcellular location">
    <subcellularLocation>
        <location evidence="1">Membrane</location>
        <topology evidence="1">Multi-pass membrane protein</topology>
    </subcellularLocation>
</comment>
<sequence>MNTALWIVAGVLAFVFAGSGIMKLVLPKEKLVAQGLGGLADVDPNAIRGIGAAEVAGAIGLIVPPLVHILPVLTPLAALGLAVVMVGAIVVHGRRKEYPNVAVNVVLLGLALFVAWGRFGAYAF</sequence>
<evidence type="ECO:0000313" key="7">
    <source>
        <dbReference type="Proteomes" id="UP000093962"/>
    </source>
</evidence>
<evidence type="ECO:0000256" key="4">
    <source>
        <dbReference type="ARBA" id="ARBA00023136"/>
    </source>
</evidence>
<feature type="transmembrane region" description="Helical" evidence="5">
    <location>
        <begin position="6"/>
        <end position="26"/>
    </location>
</feature>
<dbReference type="InterPro" id="IPR032808">
    <property type="entry name" value="DoxX"/>
</dbReference>
<dbReference type="AlphaFoldDB" id="A0A1A0LW93"/>
<feature type="transmembrane region" description="Helical" evidence="5">
    <location>
        <begin position="69"/>
        <end position="91"/>
    </location>
</feature>
<gene>
    <name evidence="6" type="ORF">A5642_05810</name>
</gene>
<dbReference type="Proteomes" id="UP000093962">
    <property type="component" value="Unassembled WGS sequence"/>
</dbReference>
<evidence type="ECO:0000256" key="2">
    <source>
        <dbReference type="ARBA" id="ARBA00022692"/>
    </source>
</evidence>
<reference evidence="6 7" key="1">
    <citation type="submission" date="2016-06" db="EMBL/GenBank/DDBJ databases">
        <authorList>
            <person name="Kjaerup R.B."/>
            <person name="Dalgaard T.S."/>
            <person name="Juul-Madsen H.R."/>
        </authorList>
    </citation>
    <scope>NUCLEOTIDE SEQUENCE [LARGE SCALE GENOMIC DNA]</scope>
    <source>
        <strain evidence="6 7">1199456.5</strain>
    </source>
</reference>
<evidence type="ECO:0000256" key="1">
    <source>
        <dbReference type="ARBA" id="ARBA00004141"/>
    </source>
</evidence>
<keyword evidence="3 5" id="KW-1133">Transmembrane helix</keyword>
<evidence type="ECO:0000313" key="6">
    <source>
        <dbReference type="EMBL" id="OBA77499.1"/>
    </source>
</evidence>
<dbReference type="RefSeq" id="WP_061004791.1">
    <property type="nucleotide sequence ID" value="NZ_LSKA01000364.1"/>
</dbReference>
<proteinExistence type="predicted"/>
<dbReference type="EMBL" id="LZSF01000277">
    <property type="protein sequence ID" value="OBA77499.1"/>
    <property type="molecule type" value="Genomic_DNA"/>
</dbReference>
<organism evidence="6 7">
    <name type="scientific">Mycolicibacterium mucogenicum</name>
    <name type="common">Mycobacterium mucogenicum</name>
    <dbReference type="NCBI Taxonomy" id="56689"/>
    <lineage>
        <taxon>Bacteria</taxon>
        <taxon>Bacillati</taxon>
        <taxon>Actinomycetota</taxon>
        <taxon>Actinomycetes</taxon>
        <taxon>Mycobacteriales</taxon>
        <taxon>Mycobacteriaceae</taxon>
        <taxon>Mycolicibacterium</taxon>
    </lineage>
</organism>
<feature type="transmembrane region" description="Helical" evidence="5">
    <location>
        <begin position="98"/>
        <end position="119"/>
    </location>
</feature>
<evidence type="ECO:0000256" key="5">
    <source>
        <dbReference type="SAM" id="Phobius"/>
    </source>
</evidence>
<dbReference type="GO" id="GO:0016020">
    <property type="term" value="C:membrane"/>
    <property type="evidence" value="ECO:0007669"/>
    <property type="project" value="UniProtKB-SubCell"/>
</dbReference>
<evidence type="ECO:0008006" key="8">
    <source>
        <dbReference type="Google" id="ProtNLM"/>
    </source>
</evidence>
<dbReference type="Pfam" id="PF13564">
    <property type="entry name" value="DoxX_2"/>
    <property type="match status" value="1"/>
</dbReference>